<reference evidence="2 3" key="1">
    <citation type="submission" date="2010-08" db="EMBL/GenBank/DDBJ databases">
        <title>The draft genome of Desulfovibrio fructosovorans JJ.</title>
        <authorList>
            <consortium name="US DOE Joint Genome Institute (JGI-PGF)"/>
            <person name="Lucas S."/>
            <person name="Copeland A."/>
            <person name="Lapidus A."/>
            <person name="Cheng J.-F."/>
            <person name="Bruce D."/>
            <person name="Goodwin L."/>
            <person name="Pitluck S."/>
            <person name="Land M.L."/>
            <person name="Hauser L."/>
            <person name="Chang Y.-J."/>
            <person name="Jeffries C."/>
            <person name="Wall J.D."/>
            <person name="Stahl D.A."/>
            <person name="Arkin A.P."/>
            <person name="Dehal P."/>
            <person name="Stolyar S.M."/>
            <person name="Hazen T.C."/>
            <person name="Woyke T.J."/>
        </authorList>
    </citation>
    <scope>NUCLEOTIDE SEQUENCE [LARGE SCALE GENOMIC DNA]</scope>
    <source>
        <strain evidence="2 3">JJ</strain>
    </source>
</reference>
<evidence type="ECO:0000313" key="3">
    <source>
        <dbReference type="Proteomes" id="UP000006250"/>
    </source>
</evidence>
<accession>E1JR87</accession>
<dbReference type="Pfam" id="PF12728">
    <property type="entry name" value="HTH_17"/>
    <property type="match status" value="1"/>
</dbReference>
<gene>
    <name evidence="2" type="ORF">DesfrDRAFT_0136</name>
</gene>
<evidence type="ECO:0000313" key="2">
    <source>
        <dbReference type="EMBL" id="EFL53088.1"/>
    </source>
</evidence>
<dbReference type="Proteomes" id="UP000006250">
    <property type="component" value="Unassembled WGS sequence"/>
</dbReference>
<proteinExistence type="predicted"/>
<dbReference type="EMBL" id="AECZ01000001">
    <property type="protein sequence ID" value="EFL53088.1"/>
    <property type="molecule type" value="Genomic_DNA"/>
</dbReference>
<evidence type="ECO:0000259" key="1">
    <source>
        <dbReference type="Pfam" id="PF12728"/>
    </source>
</evidence>
<dbReference type="OrthoDB" id="1853825at2"/>
<dbReference type="STRING" id="596151.DesfrDRAFT_0136"/>
<feature type="domain" description="Helix-turn-helix" evidence="1">
    <location>
        <begin position="7"/>
        <end position="62"/>
    </location>
</feature>
<name>E1JR87_SOLFR</name>
<comment type="caution">
    <text evidence="2">The sequence shown here is derived from an EMBL/GenBank/DDBJ whole genome shotgun (WGS) entry which is preliminary data.</text>
</comment>
<dbReference type="InterPro" id="IPR041657">
    <property type="entry name" value="HTH_17"/>
</dbReference>
<keyword evidence="3" id="KW-1185">Reference proteome</keyword>
<dbReference type="AlphaFoldDB" id="E1JR87"/>
<dbReference type="RefSeq" id="WP_005990132.1">
    <property type="nucleotide sequence ID" value="NZ_AECZ01000001.1"/>
</dbReference>
<protein>
    <submittedName>
        <fullName evidence="2">Phage transcriptional regulator, AlpA</fullName>
    </submittedName>
</protein>
<organism evidence="2 3">
    <name type="scientific">Solidesulfovibrio fructosivorans JJ]</name>
    <dbReference type="NCBI Taxonomy" id="596151"/>
    <lineage>
        <taxon>Bacteria</taxon>
        <taxon>Pseudomonadati</taxon>
        <taxon>Thermodesulfobacteriota</taxon>
        <taxon>Desulfovibrionia</taxon>
        <taxon>Desulfovibrionales</taxon>
        <taxon>Desulfovibrionaceae</taxon>
        <taxon>Solidesulfovibrio</taxon>
    </lineage>
</organism>
<sequence>MPNDSLLNVEQVRVLLGGESKPVSKMWAYKLIKEGKLKAIRYGTVKGIRVYRSSVERYLRDRGRDMSS</sequence>